<comment type="subcellular location">
    <subcellularLocation>
        <location evidence="1">Cell membrane</location>
    </subcellularLocation>
</comment>
<evidence type="ECO:0000313" key="9">
    <source>
        <dbReference type="Proteomes" id="UP000188354"/>
    </source>
</evidence>
<sequence>MQSGGPESVKRVQSLFSRDARGKHRIQAQLKRVEQEAKFLEEELEKLEKMEGASVLCKEMLTNVETRHDPLLPVTTSPLNPLWDRWFEGPKDSKGCSCWIL</sequence>
<evidence type="ECO:0000256" key="5">
    <source>
        <dbReference type="ARBA" id="ARBA00023224"/>
    </source>
</evidence>
<gene>
    <name evidence="8" type="ORF">TanjilG_09388</name>
</gene>
<dbReference type="STRING" id="3871.A0A1J7GMA9"/>
<dbReference type="OMA" id="DRWFERP"/>
<evidence type="ECO:0000256" key="4">
    <source>
        <dbReference type="ARBA" id="ARBA00023136"/>
    </source>
</evidence>
<dbReference type="Pfam" id="PF00631">
    <property type="entry name" value="G-gamma"/>
    <property type="match status" value="1"/>
</dbReference>
<dbReference type="EMBL" id="CM007371">
    <property type="protein sequence ID" value="OIW01564.1"/>
    <property type="molecule type" value="Genomic_DNA"/>
</dbReference>
<dbReference type="Gramene" id="OIW01564">
    <property type="protein sequence ID" value="OIW01564"/>
    <property type="gene ID" value="TanjilG_09388"/>
</dbReference>
<dbReference type="GO" id="GO:0005886">
    <property type="term" value="C:plasma membrane"/>
    <property type="evidence" value="ECO:0007669"/>
    <property type="project" value="UniProtKB-SubCell"/>
</dbReference>
<dbReference type="KEGG" id="lang:109359287"/>
<keyword evidence="4" id="KW-0472">Membrane</keyword>
<keyword evidence="9" id="KW-1185">Reference proteome</keyword>
<keyword evidence="5" id="KW-0807">Transducer</keyword>
<evidence type="ECO:0000256" key="2">
    <source>
        <dbReference type="ARBA" id="ARBA00022475"/>
    </source>
</evidence>
<name>A0A1J7GMA9_LUPAN</name>
<evidence type="ECO:0000256" key="1">
    <source>
        <dbReference type="ARBA" id="ARBA00004236"/>
    </source>
</evidence>
<evidence type="ECO:0000313" key="8">
    <source>
        <dbReference type="EMBL" id="OIW01564.1"/>
    </source>
</evidence>
<protein>
    <recommendedName>
        <fullName evidence="7">G protein gamma domain-containing protein</fullName>
    </recommendedName>
</protein>
<keyword evidence="2" id="KW-1003">Cell membrane</keyword>
<evidence type="ECO:0000256" key="3">
    <source>
        <dbReference type="ARBA" id="ARBA00023054"/>
    </source>
</evidence>
<feature type="coiled-coil region" evidence="6">
    <location>
        <begin position="23"/>
        <end position="50"/>
    </location>
</feature>
<evidence type="ECO:0000259" key="7">
    <source>
        <dbReference type="SMART" id="SM01224"/>
    </source>
</evidence>
<proteinExistence type="predicted"/>
<dbReference type="GO" id="GO:0007186">
    <property type="term" value="P:G protein-coupled receptor signaling pathway"/>
    <property type="evidence" value="ECO:0007669"/>
    <property type="project" value="InterPro"/>
</dbReference>
<dbReference type="PANTHER" id="PTHR35129:SF6">
    <property type="entry name" value="G PROTEIN GAMMA DOMAIN-CONTAINING PROTEIN"/>
    <property type="match status" value="1"/>
</dbReference>
<accession>A0A1J7GMA9</accession>
<dbReference type="PANTHER" id="PTHR35129">
    <property type="entry name" value="GUANINE NUCLEOTIDE-BINDING PROTEIN SUBUNIT GAMMA 1"/>
    <property type="match status" value="1"/>
</dbReference>
<dbReference type="Proteomes" id="UP000188354">
    <property type="component" value="Chromosome LG11"/>
</dbReference>
<dbReference type="InterPro" id="IPR015898">
    <property type="entry name" value="G-protein_gamma-like_dom"/>
</dbReference>
<organism evidence="8 9">
    <name type="scientific">Lupinus angustifolius</name>
    <name type="common">Narrow-leaved blue lupine</name>
    <dbReference type="NCBI Taxonomy" id="3871"/>
    <lineage>
        <taxon>Eukaryota</taxon>
        <taxon>Viridiplantae</taxon>
        <taxon>Streptophyta</taxon>
        <taxon>Embryophyta</taxon>
        <taxon>Tracheophyta</taxon>
        <taxon>Spermatophyta</taxon>
        <taxon>Magnoliopsida</taxon>
        <taxon>eudicotyledons</taxon>
        <taxon>Gunneridae</taxon>
        <taxon>Pentapetalae</taxon>
        <taxon>rosids</taxon>
        <taxon>fabids</taxon>
        <taxon>Fabales</taxon>
        <taxon>Fabaceae</taxon>
        <taxon>Papilionoideae</taxon>
        <taxon>50 kb inversion clade</taxon>
        <taxon>genistoids sensu lato</taxon>
        <taxon>core genistoids</taxon>
        <taxon>Genisteae</taxon>
        <taxon>Lupinus</taxon>
    </lineage>
</organism>
<keyword evidence="3 6" id="KW-0175">Coiled coil</keyword>
<feature type="domain" description="G protein gamma" evidence="7">
    <location>
        <begin position="27"/>
        <end position="101"/>
    </location>
</feature>
<dbReference type="OrthoDB" id="1934467at2759"/>
<dbReference type="SMART" id="SM01224">
    <property type="entry name" value="G_gamma"/>
    <property type="match status" value="1"/>
</dbReference>
<reference evidence="8 9" key="1">
    <citation type="journal article" date="2017" name="Plant Biotechnol. J.">
        <title>A comprehensive draft genome sequence for lupin (Lupinus angustifolius), an emerging health food: insights into plant-microbe interactions and legume evolution.</title>
        <authorList>
            <person name="Hane J.K."/>
            <person name="Ming Y."/>
            <person name="Kamphuis L.G."/>
            <person name="Nelson M.N."/>
            <person name="Garg G."/>
            <person name="Atkins C.A."/>
            <person name="Bayer P.E."/>
            <person name="Bravo A."/>
            <person name="Bringans S."/>
            <person name="Cannon S."/>
            <person name="Edwards D."/>
            <person name="Foley R."/>
            <person name="Gao L.L."/>
            <person name="Harrison M.J."/>
            <person name="Huang W."/>
            <person name="Hurgobin B."/>
            <person name="Li S."/>
            <person name="Liu C.W."/>
            <person name="McGrath A."/>
            <person name="Morahan G."/>
            <person name="Murray J."/>
            <person name="Weller J."/>
            <person name="Jian J."/>
            <person name="Singh K.B."/>
        </authorList>
    </citation>
    <scope>NUCLEOTIDE SEQUENCE [LARGE SCALE GENOMIC DNA]</scope>
    <source>
        <strain evidence="9">cv. Tanjil</strain>
        <tissue evidence="8">Whole plant</tissue>
    </source>
</reference>
<dbReference type="InterPro" id="IPR045878">
    <property type="entry name" value="GG1/2"/>
</dbReference>
<dbReference type="AlphaFoldDB" id="A0A1J7GMA9"/>
<evidence type="ECO:0000256" key="6">
    <source>
        <dbReference type="SAM" id="Coils"/>
    </source>
</evidence>